<keyword evidence="9" id="KW-1185">Reference proteome</keyword>
<dbReference type="InterPro" id="IPR011989">
    <property type="entry name" value="ARM-like"/>
</dbReference>
<keyword evidence="3" id="KW-0677">Repeat</keyword>
<dbReference type="PIRSF" id="PIRSF005673">
    <property type="entry name" value="Importin_alpha"/>
    <property type="match status" value="1"/>
</dbReference>
<evidence type="ECO:0000256" key="1">
    <source>
        <dbReference type="ARBA" id="ARBA00010394"/>
    </source>
</evidence>
<dbReference type="InterPro" id="IPR016024">
    <property type="entry name" value="ARM-type_fold"/>
</dbReference>
<name>A0A9N9BD74_9GLOM</name>
<dbReference type="Gene3D" id="1.25.10.10">
    <property type="entry name" value="Leucine-rich Repeat Variant"/>
    <property type="match status" value="1"/>
</dbReference>
<gene>
    <name evidence="8" type="ORF">PBRASI_LOCUS5750</name>
</gene>
<proteinExistence type="inferred from homology"/>
<dbReference type="GO" id="GO:0061608">
    <property type="term" value="F:nuclear import signal receptor activity"/>
    <property type="evidence" value="ECO:0007669"/>
    <property type="project" value="InterPro"/>
</dbReference>
<evidence type="ECO:0000256" key="6">
    <source>
        <dbReference type="PROSITE-ProRule" id="PRU00259"/>
    </source>
</evidence>
<evidence type="ECO:0000256" key="3">
    <source>
        <dbReference type="ARBA" id="ARBA00022737"/>
    </source>
</evidence>
<dbReference type="AlphaFoldDB" id="A0A9N9BD74"/>
<dbReference type="PROSITE" id="PS50176">
    <property type="entry name" value="ARM_REPEAT"/>
    <property type="match status" value="1"/>
</dbReference>
<feature type="repeat" description="ARM" evidence="6">
    <location>
        <begin position="224"/>
        <end position="252"/>
    </location>
</feature>
<dbReference type="GO" id="GO:0006606">
    <property type="term" value="P:protein import into nucleus"/>
    <property type="evidence" value="ECO:0007669"/>
    <property type="project" value="InterPro"/>
</dbReference>
<keyword evidence="2 5" id="KW-0813">Transport</keyword>
<comment type="caution">
    <text evidence="8">The sequence shown here is derived from an EMBL/GenBank/DDBJ whole genome shotgun (WGS) entry which is preliminary data.</text>
</comment>
<dbReference type="InterPro" id="IPR000225">
    <property type="entry name" value="Armadillo"/>
</dbReference>
<dbReference type="InterPro" id="IPR024931">
    <property type="entry name" value="Importin_alpha"/>
</dbReference>
<evidence type="ECO:0000256" key="5">
    <source>
        <dbReference type="PIRNR" id="PIRNR005673"/>
    </source>
</evidence>
<sequence>MDPPKPSSSPDWSNAFTFEPSATPATKEKPAQPTAVHRSRYKRNSISKNAEEARLKRIELDAEVRRKHREQLITAKRFKHQSETLITDEEESEFDLTQNDITKLQSNLESHTRDVRLQALKDLSKYLVDPPETLKQFVIGGDCVKILIRFLTGTDPEEQLQATSCITNIAAGPKNICEAALQTVPYLISFLDVDNLALQNQATWAIGNIAAEGSEYRDLLRANGVLIPLVRLLDSKDVNLIQTVCFALSNLARGPDPKLEEFFKIETDKVLLRHLENDEMSEVVSEIFWVLAYLTSDSDAYTSRLLSGGLVPLLVKHMRPLLPHGPLALPLIRTLGNVAGGPDENADELIKQEEFLKLMIEYVQSECRAVKKESLWVMSNITAARRSEVLAKVISVGFIPILSTIATHTNFDIRKEAAYGLLNIASHGEEYLQSLPHKDLLPGFLEFIRSQDTDLIRLGLTYFHLLITQVPSSRQLLESLNSIDAVESVTLSEDQDLKMNASRLMDLYFGENFVEMEGMDEASGANVEGDVNGQLPEKYAESKNDTTNQEIISRYFDFGKALKELRKELKKTHNSDASSALLNLELRTQIPGNFNF</sequence>
<feature type="region of interest" description="Disordered" evidence="7">
    <location>
        <begin position="1"/>
        <end position="48"/>
    </location>
</feature>
<dbReference type="SMART" id="SM00185">
    <property type="entry name" value="ARM"/>
    <property type="match status" value="6"/>
</dbReference>
<dbReference type="Pfam" id="PF00514">
    <property type="entry name" value="Arm"/>
    <property type="match status" value="2"/>
</dbReference>
<accession>A0A9N9BD74</accession>
<evidence type="ECO:0000313" key="9">
    <source>
        <dbReference type="Proteomes" id="UP000789739"/>
    </source>
</evidence>
<protein>
    <recommendedName>
        <fullName evidence="5">Importin subunit alpha</fullName>
    </recommendedName>
</protein>
<dbReference type="Proteomes" id="UP000789739">
    <property type="component" value="Unassembled WGS sequence"/>
</dbReference>
<dbReference type="SUPFAM" id="SSF48371">
    <property type="entry name" value="ARM repeat"/>
    <property type="match status" value="1"/>
</dbReference>
<evidence type="ECO:0000256" key="7">
    <source>
        <dbReference type="SAM" id="MobiDB-lite"/>
    </source>
</evidence>
<evidence type="ECO:0000256" key="4">
    <source>
        <dbReference type="ARBA" id="ARBA00022927"/>
    </source>
</evidence>
<organism evidence="8 9">
    <name type="scientific">Paraglomus brasilianum</name>
    <dbReference type="NCBI Taxonomy" id="144538"/>
    <lineage>
        <taxon>Eukaryota</taxon>
        <taxon>Fungi</taxon>
        <taxon>Fungi incertae sedis</taxon>
        <taxon>Mucoromycota</taxon>
        <taxon>Glomeromycotina</taxon>
        <taxon>Glomeromycetes</taxon>
        <taxon>Paraglomerales</taxon>
        <taxon>Paraglomeraceae</taxon>
        <taxon>Paraglomus</taxon>
    </lineage>
</organism>
<dbReference type="PANTHER" id="PTHR23316">
    <property type="entry name" value="IMPORTIN ALPHA"/>
    <property type="match status" value="1"/>
</dbReference>
<evidence type="ECO:0000313" key="8">
    <source>
        <dbReference type="EMBL" id="CAG8564194.1"/>
    </source>
</evidence>
<dbReference type="GO" id="GO:0005737">
    <property type="term" value="C:cytoplasm"/>
    <property type="evidence" value="ECO:0007669"/>
    <property type="project" value="InterPro"/>
</dbReference>
<reference evidence="8" key="1">
    <citation type="submission" date="2021-06" db="EMBL/GenBank/DDBJ databases">
        <authorList>
            <person name="Kallberg Y."/>
            <person name="Tangrot J."/>
            <person name="Rosling A."/>
        </authorList>
    </citation>
    <scope>NUCLEOTIDE SEQUENCE</scope>
    <source>
        <strain evidence="8">BR232B</strain>
    </source>
</reference>
<comment type="similarity">
    <text evidence="1 5">Belongs to the importin alpha family.</text>
</comment>
<keyword evidence="4 5" id="KW-0653">Protein transport</keyword>
<evidence type="ECO:0000256" key="2">
    <source>
        <dbReference type="ARBA" id="ARBA00022448"/>
    </source>
</evidence>
<dbReference type="EMBL" id="CAJVPI010000701">
    <property type="protein sequence ID" value="CAG8564194.1"/>
    <property type="molecule type" value="Genomic_DNA"/>
</dbReference>
<dbReference type="OrthoDB" id="29145at2759"/>